<dbReference type="PANTHER" id="PTHR43153:SF1">
    <property type="entry name" value="ELECTRON TRANSFER FLAVOPROTEIN SUBUNIT ALPHA, MITOCHONDRIAL"/>
    <property type="match status" value="1"/>
</dbReference>
<dbReference type="RefSeq" id="WP_084411956.1">
    <property type="nucleotide sequence ID" value="NZ_FWXR01000021.1"/>
</dbReference>
<dbReference type="Proteomes" id="UP000192656">
    <property type="component" value="Unassembled WGS sequence"/>
</dbReference>
<dbReference type="EMBL" id="FWXR01000021">
    <property type="protein sequence ID" value="SMD04938.1"/>
    <property type="molecule type" value="Genomic_DNA"/>
</dbReference>
<sequence length="380" mass="39996">MIRQRVSPHATARQAASGRPRVNRMAPTKARRLRIDPHIETGQRLRREMRDEASVAAPSTTARSQPSLHVAPADAPVVLVISGVAEAWPGAQADLLGTARELVPDGAIALATLGDVECDPESAGADGLVTWIGDCQSGESRQVGALLAAIAHYRPAHIVLADEAADADLLRRLAVALEEHPALQVTSARGGKVTCLVDAGTRQFTGPAPKLVGLRRSACAAFEGFLRFEARISEIDASMPGREPFTDEGLLPVRSDTLSLTEAEMVVGAGAGVTDYDSLFAVADCLSGAVAGSRVVCDAGSLPRARQVGASGSIIEARFYLAFGISGAPQHLQGIRACRYVVAVNTDPHAPIMERADLAIVADAQAVMRALTERMEKVPQ</sequence>
<dbReference type="PANTHER" id="PTHR43153">
    <property type="entry name" value="ELECTRON TRANSFER FLAVOPROTEIN ALPHA"/>
    <property type="match status" value="1"/>
</dbReference>
<dbReference type="SUPFAM" id="SSF52467">
    <property type="entry name" value="DHS-like NAD/FAD-binding domain"/>
    <property type="match status" value="1"/>
</dbReference>
<evidence type="ECO:0000313" key="3">
    <source>
        <dbReference type="EMBL" id="SMD04938.1"/>
    </source>
</evidence>
<proteinExistence type="predicted"/>
<reference evidence="3 4" key="1">
    <citation type="submission" date="2017-04" db="EMBL/GenBank/DDBJ databases">
        <authorList>
            <person name="Afonso C.L."/>
            <person name="Miller P.J."/>
            <person name="Scott M.A."/>
            <person name="Spackman E."/>
            <person name="Goraichik I."/>
            <person name="Dimitrov K.M."/>
            <person name="Suarez D.L."/>
            <person name="Swayne D.E."/>
        </authorList>
    </citation>
    <scope>NUCLEOTIDE SEQUENCE [LARGE SCALE GENOMIC DNA]</scope>
    <source>
        <strain evidence="3 4">CGMCC 1.10972</strain>
    </source>
</reference>
<dbReference type="STRING" id="937218.SAMN06297251_12155"/>
<evidence type="ECO:0000313" key="4">
    <source>
        <dbReference type="Proteomes" id="UP000192656"/>
    </source>
</evidence>
<dbReference type="InterPro" id="IPR001308">
    <property type="entry name" value="ETF_a/FixB"/>
</dbReference>
<dbReference type="GO" id="GO:0009055">
    <property type="term" value="F:electron transfer activity"/>
    <property type="evidence" value="ECO:0007669"/>
    <property type="project" value="InterPro"/>
</dbReference>
<evidence type="ECO:0000256" key="1">
    <source>
        <dbReference type="SAM" id="MobiDB-lite"/>
    </source>
</evidence>
<keyword evidence="4" id="KW-1185">Reference proteome</keyword>
<dbReference type="Pfam" id="PF00766">
    <property type="entry name" value="ETF_alpha"/>
    <property type="match status" value="1"/>
</dbReference>
<dbReference type="Gene3D" id="3.40.50.1220">
    <property type="entry name" value="TPP-binding domain"/>
    <property type="match status" value="1"/>
</dbReference>
<dbReference type="AlphaFoldDB" id="A0A1W2E7B2"/>
<organism evidence="3 4">
    <name type="scientific">Fulvimarina manganoxydans</name>
    <dbReference type="NCBI Taxonomy" id="937218"/>
    <lineage>
        <taxon>Bacteria</taxon>
        <taxon>Pseudomonadati</taxon>
        <taxon>Pseudomonadota</taxon>
        <taxon>Alphaproteobacteria</taxon>
        <taxon>Hyphomicrobiales</taxon>
        <taxon>Aurantimonadaceae</taxon>
        <taxon>Fulvimarina</taxon>
    </lineage>
</organism>
<dbReference type="InterPro" id="IPR029035">
    <property type="entry name" value="DHS-like_NAD/FAD-binding_dom"/>
</dbReference>
<evidence type="ECO:0000259" key="2">
    <source>
        <dbReference type="Pfam" id="PF00766"/>
    </source>
</evidence>
<gene>
    <name evidence="3" type="ORF">SAMN06297251_12155</name>
</gene>
<feature type="compositionally biased region" description="Polar residues" evidence="1">
    <location>
        <begin position="57"/>
        <end position="67"/>
    </location>
</feature>
<feature type="region of interest" description="Disordered" evidence="1">
    <location>
        <begin position="1"/>
        <end position="27"/>
    </location>
</feature>
<dbReference type="GO" id="GO:0033539">
    <property type="term" value="P:fatty acid beta-oxidation using acyl-CoA dehydrogenase"/>
    <property type="evidence" value="ECO:0007669"/>
    <property type="project" value="TreeGrafter"/>
</dbReference>
<dbReference type="GO" id="GO:0050660">
    <property type="term" value="F:flavin adenine dinucleotide binding"/>
    <property type="evidence" value="ECO:0007669"/>
    <property type="project" value="InterPro"/>
</dbReference>
<feature type="compositionally biased region" description="Basic and acidic residues" evidence="1">
    <location>
        <begin position="40"/>
        <end position="53"/>
    </location>
</feature>
<name>A0A1W2E7B2_9HYPH</name>
<feature type="region of interest" description="Disordered" evidence="1">
    <location>
        <begin position="40"/>
        <end position="67"/>
    </location>
</feature>
<protein>
    <submittedName>
        <fullName evidence="3">Electron transfer flavoprotein alpha subunit apoprotein</fullName>
    </submittedName>
</protein>
<dbReference type="InterPro" id="IPR014731">
    <property type="entry name" value="ETF_asu_C"/>
</dbReference>
<accession>A0A1W2E7B2</accession>
<dbReference type="OrthoDB" id="8584059at2"/>
<feature type="domain" description="Electron transfer flavoprotein alpha subunit C-terminal" evidence="2">
    <location>
        <begin position="260"/>
        <end position="336"/>
    </location>
</feature>